<protein>
    <submittedName>
        <fullName evidence="2">Uncharacterized protein</fullName>
    </submittedName>
</protein>
<accession>A0A067FXB0</accession>
<dbReference type="PANTHER" id="PTHR33248">
    <property type="entry name" value="ZINC ION-BINDING PROTEIN"/>
    <property type="match status" value="1"/>
</dbReference>
<organism evidence="2 3">
    <name type="scientific">Citrus sinensis</name>
    <name type="common">Sweet orange</name>
    <name type="synonym">Citrus aurantium var. sinensis</name>
    <dbReference type="NCBI Taxonomy" id="2711"/>
    <lineage>
        <taxon>Eukaryota</taxon>
        <taxon>Viridiplantae</taxon>
        <taxon>Streptophyta</taxon>
        <taxon>Embryophyta</taxon>
        <taxon>Tracheophyta</taxon>
        <taxon>Spermatophyta</taxon>
        <taxon>Magnoliopsida</taxon>
        <taxon>eudicotyledons</taxon>
        <taxon>Gunneridae</taxon>
        <taxon>Pentapetalae</taxon>
        <taxon>rosids</taxon>
        <taxon>malvids</taxon>
        <taxon>Sapindales</taxon>
        <taxon>Rutaceae</taxon>
        <taxon>Aurantioideae</taxon>
        <taxon>Citrus</taxon>
    </lineage>
</organism>
<evidence type="ECO:0000313" key="3">
    <source>
        <dbReference type="Proteomes" id="UP000027120"/>
    </source>
</evidence>
<dbReference type="AlphaFoldDB" id="A0A067FXB0"/>
<dbReference type="EMBL" id="KK784896">
    <property type="protein sequence ID" value="KDO67836.1"/>
    <property type="molecule type" value="Genomic_DNA"/>
</dbReference>
<feature type="coiled-coil region" evidence="1">
    <location>
        <begin position="59"/>
        <end position="86"/>
    </location>
</feature>
<keyword evidence="3" id="KW-1185">Reference proteome</keyword>
<dbReference type="Proteomes" id="UP000027120">
    <property type="component" value="Unassembled WGS sequence"/>
</dbReference>
<proteinExistence type="predicted"/>
<evidence type="ECO:0000313" key="2">
    <source>
        <dbReference type="EMBL" id="KDO67836.1"/>
    </source>
</evidence>
<gene>
    <name evidence="2" type="ORF">CISIN_1g041503mg</name>
</gene>
<reference evidence="2 3" key="1">
    <citation type="submission" date="2014-04" db="EMBL/GenBank/DDBJ databases">
        <authorList>
            <consortium name="International Citrus Genome Consortium"/>
            <person name="Gmitter F."/>
            <person name="Chen C."/>
            <person name="Farmerie W."/>
            <person name="Harkins T."/>
            <person name="Desany B."/>
            <person name="Mohiuddin M."/>
            <person name="Kodira C."/>
            <person name="Borodovsky M."/>
            <person name="Lomsadze A."/>
            <person name="Burns P."/>
            <person name="Jenkins J."/>
            <person name="Prochnik S."/>
            <person name="Shu S."/>
            <person name="Chapman J."/>
            <person name="Pitluck S."/>
            <person name="Schmutz J."/>
            <person name="Rokhsar D."/>
        </authorList>
    </citation>
    <scope>NUCLEOTIDE SEQUENCE</scope>
</reference>
<evidence type="ECO:0000256" key="1">
    <source>
        <dbReference type="SAM" id="Coils"/>
    </source>
</evidence>
<name>A0A067FXB0_CITSI</name>
<keyword evidence="1" id="KW-0175">Coiled coil</keyword>
<sequence length="99" mass="11763">MSSSTNESRNSLQVCNECGGQIELFTSHTTKNPNRKFWKCRVCKNFQWAEDRKFSNEKIDLLVEEVRKLTLEIERLSDKFRLLHKELEHTQLRSKYGLS</sequence>